<keyword evidence="3" id="KW-1185">Reference proteome</keyword>
<dbReference type="STRING" id="362837.SCANT_v1c04870"/>
<proteinExistence type="predicted"/>
<sequence length="149" mass="18183">MNIIWIISDLILIILLTVYYVFFWPNRWRWNRDVSRIINKKRKVSKIKFDLNEHLTNKTVRTNIFKTFDDQNYFCDIKYQKGNSRVKVQELEITVLKYPEELFEQDKEDFITKCSGKAIIKVKNDSQYYNNCEIELKLIDKKYKLKNKL</sequence>
<feature type="transmembrane region" description="Helical" evidence="1">
    <location>
        <begin position="6"/>
        <end position="23"/>
    </location>
</feature>
<dbReference type="PATRIC" id="fig|362837.3.peg.498"/>
<evidence type="ECO:0000256" key="1">
    <source>
        <dbReference type="SAM" id="Phobius"/>
    </source>
</evidence>
<protein>
    <submittedName>
        <fullName evidence="2">Uncharacterized protein</fullName>
    </submittedName>
</protein>
<keyword evidence="1" id="KW-1133">Transmembrane helix</keyword>
<dbReference type="EMBL" id="CP012622">
    <property type="protein sequence ID" value="ALD66393.1"/>
    <property type="molecule type" value="Genomic_DNA"/>
</dbReference>
<organism evidence="2 3">
    <name type="scientific">Spiroplasma cantharicola</name>
    <dbReference type="NCBI Taxonomy" id="362837"/>
    <lineage>
        <taxon>Bacteria</taxon>
        <taxon>Bacillati</taxon>
        <taxon>Mycoplasmatota</taxon>
        <taxon>Mollicutes</taxon>
        <taxon>Entomoplasmatales</taxon>
        <taxon>Spiroplasmataceae</taxon>
        <taxon>Spiroplasma</taxon>
    </lineage>
</organism>
<dbReference type="AlphaFoldDB" id="A0A0M5KCD6"/>
<accession>A0A0M5KCD6</accession>
<dbReference type="RefSeq" id="WP_053946154.1">
    <property type="nucleotide sequence ID" value="NZ_CP012622.1"/>
</dbReference>
<keyword evidence="1" id="KW-0472">Membrane</keyword>
<keyword evidence="1" id="KW-0812">Transmembrane</keyword>
<evidence type="ECO:0000313" key="2">
    <source>
        <dbReference type="EMBL" id="ALD66393.1"/>
    </source>
</evidence>
<evidence type="ECO:0000313" key="3">
    <source>
        <dbReference type="Proteomes" id="UP000063919"/>
    </source>
</evidence>
<gene>
    <name evidence="2" type="ORF">SCANT_v1c04870</name>
</gene>
<dbReference type="Proteomes" id="UP000063919">
    <property type="component" value="Chromosome"/>
</dbReference>
<dbReference type="KEGG" id="scj:SCANT_v1c04870"/>
<reference evidence="2 3" key="1">
    <citation type="journal article" date="2015" name="Genome Announc.">
        <title>Complete Genome Sequence of Spiroplasma cantharicola CC-1T (DSM 21588), a Bacterium Isolated from Soldier Beetle (Cantharis carolinus).</title>
        <authorList>
            <person name="Lo W.S."/>
            <person name="Liu P.Y."/>
            <person name="Kuo C.H."/>
        </authorList>
    </citation>
    <scope>NUCLEOTIDE SEQUENCE [LARGE SCALE GENOMIC DNA]</scope>
    <source>
        <strain evidence="2 3">CC-1</strain>
    </source>
</reference>
<name>A0A0M5KCD6_9MOLU</name>